<dbReference type="VEuPathDB" id="TriTrypDB:TM35_000054250"/>
<dbReference type="RefSeq" id="XP_028885895.1">
    <property type="nucleotide sequence ID" value="XM_029023080.1"/>
</dbReference>
<evidence type="ECO:0000313" key="3">
    <source>
        <dbReference type="Proteomes" id="UP000192257"/>
    </source>
</evidence>
<dbReference type="GO" id="GO:0005794">
    <property type="term" value="C:Golgi apparatus"/>
    <property type="evidence" value="ECO:0007669"/>
    <property type="project" value="TreeGrafter"/>
</dbReference>
<dbReference type="GO" id="GO:0120053">
    <property type="term" value="F:ribitol beta-1,4-xylosyltransferase activity"/>
    <property type="evidence" value="ECO:0007669"/>
    <property type="project" value="InterPro"/>
</dbReference>
<dbReference type="Proteomes" id="UP000192257">
    <property type="component" value="Unassembled WGS sequence"/>
</dbReference>
<dbReference type="EMBL" id="NBCO01000005">
    <property type="protein sequence ID" value="ORC91829.1"/>
    <property type="molecule type" value="Genomic_DNA"/>
</dbReference>
<evidence type="ECO:0000313" key="2">
    <source>
        <dbReference type="EMBL" id="ORC91829.1"/>
    </source>
</evidence>
<dbReference type="InterPro" id="IPR055286">
    <property type="entry name" value="RXYLT1-like"/>
</dbReference>
<dbReference type="AlphaFoldDB" id="A0A1X0P5K4"/>
<evidence type="ECO:0000256" key="1">
    <source>
        <dbReference type="SAM" id="Phobius"/>
    </source>
</evidence>
<dbReference type="GeneID" id="39982860"/>
<keyword evidence="3" id="KW-1185">Reference proteome</keyword>
<organism evidence="2 3">
    <name type="scientific">Trypanosoma theileri</name>
    <dbReference type="NCBI Taxonomy" id="67003"/>
    <lineage>
        <taxon>Eukaryota</taxon>
        <taxon>Discoba</taxon>
        <taxon>Euglenozoa</taxon>
        <taxon>Kinetoplastea</taxon>
        <taxon>Metakinetoplastina</taxon>
        <taxon>Trypanosomatida</taxon>
        <taxon>Trypanosomatidae</taxon>
        <taxon>Trypanosoma</taxon>
    </lineage>
</organism>
<dbReference type="PANTHER" id="PTHR15576:SF1">
    <property type="entry name" value="RIBITOL-5-PHOSPHATE XYLOSYLTRANSFERASE 1"/>
    <property type="match status" value="1"/>
</dbReference>
<proteinExistence type="predicted"/>
<keyword evidence="1" id="KW-1133">Transmembrane helix</keyword>
<protein>
    <submittedName>
        <fullName evidence="2">Exostosin</fullName>
    </submittedName>
</protein>
<keyword evidence="1" id="KW-0472">Membrane</keyword>
<dbReference type="PANTHER" id="PTHR15576">
    <property type="entry name" value="RIBITOL-5-PHOSPHATE XYLOSYLTRANSFERASE 1"/>
    <property type="match status" value="1"/>
</dbReference>
<dbReference type="OrthoDB" id="446027at2759"/>
<dbReference type="GO" id="GO:0035269">
    <property type="term" value="P:protein O-linked glycosylation via mannose"/>
    <property type="evidence" value="ECO:0007669"/>
    <property type="project" value="InterPro"/>
</dbReference>
<accession>A0A1X0P5K4</accession>
<comment type="caution">
    <text evidence="2">The sequence shown here is derived from an EMBL/GenBank/DDBJ whole genome shotgun (WGS) entry which is preliminary data.</text>
</comment>
<keyword evidence="1" id="KW-0812">Transmembrane</keyword>
<gene>
    <name evidence="2" type="ORF">TM35_000054250</name>
</gene>
<reference evidence="2 3" key="1">
    <citation type="submission" date="2017-03" db="EMBL/GenBank/DDBJ databases">
        <title>An alternative strategy for trypanosome survival in the mammalian bloodstream revealed through genome and transcriptome analysis of the ubiquitous bovine parasite Trypanosoma (Megatrypanum) theileri.</title>
        <authorList>
            <person name="Kelly S."/>
            <person name="Ivens A."/>
            <person name="Mott A."/>
            <person name="O'Neill E."/>
            <person name="Emms D."/>
            <person name="Macleod O."/>
            <person name="Voorheis P."/>
            <person name="Matthews J."/>
            <person name="Matthews K."/>
            <person name="Carrington M."/>
        </authorList>
    </citation>
    <scope>NUCLEOTIDE SEQUENCE [LARGE SCALE GENOMIC DNA]</scope>
    <source>
        <strain evidence="2">Edinburgh</strain>
    </source>
</reference>
<feature type="transmembrane region" description="Helical" evidence="1">
    <location>
        <begin position="14"/>
        <end position="33"/>
    </location>
</feature>
<sequence>MVFRQFRNGPSRRFILVALLFVFYLFTMAFVIFSKDDNKNNRPKDDVKENKHVVVDQKAEQQKSVGQNDCSRCPSDPFVTGDGFRASCQLIFDDTVSAEAQKNFLEVILRTVETKRIEEGLSSSPEVPIMISVFVQPHCVEKFIEYCLKRVERSDSGWKLLLVSHNSDVSIPYNKNNLVNKNDDHNYENQIYWVLDNPRVAVWYATNTAIEHPKLWTIPIGIENRYNAYGKHVRVYREAYHNIRTRNRTRDEDNKRKLLLIAFSISTFRKYRSEVLRVTTKAFEEYSANITLVGKKKKGGAVTAKYVRSYLNLLTQHKFVLAPRGNGMDTHRLWETLYMGSVPIVQRSTLDSRLLSALPILLVDNFSEVTPSLLTSPEALALTAPERFKAVDDNFLSMAYWRQIITPNRTRN</sequence>
<name>A0A1X0P5K4_9TRYP</name>